<keyword evidence="2" id="KW-1003">Cell membrane</keyword>
<keyword evidence="3" id="KW-0812">Transmembrane</keyword>
<feature type="transmembrane region" description="Helical" evidence="3">
    <location>
        <begin position="99"/>
        <end position="123"/>
    </location>
</feature>
<evidence type="ECO:0000256" key="1">
    <source>
        <dbReference type="ARBA" id="ARBA00010692"/>
    </source>
</evidence>
<feature type="transmembrane region" description="Helical" evidence="3">
    <location>
        <begin position="166"/>
        <end position="190"/>
    </location>
</feature>
<evidence type="ECO:0000256" key="2">
    <source>
        <dbReference type="PIRNR" id="PIRNR016661"/>
    </source>
</evidence>
<dbReference type="KEGG" id="apb:SAR116_1777"/>
<dbReference type="RefSeq" id="WP_013046647.1">
    <property type="nucleotide sequence ID" value="NC_014010.1"/>
</dbReference>
<dbReference type="HOGENOM" id="CLU_077931_2_0_5"/>
<dbReference type="InterPro" id="IPR003784">
    <property type="entry name" value="BioY"/>
</dbReference>
<dbReference type="STRING" id="488538.SAR116_1777"/>
<dbReference type="GO" id="GO:0015225">
    <property type="term" value="F:biotin transmembrane transporter activity"/>
    <property type="evidence" value="ECO:0007669"/>
    <property type="project" value="UniProtKB-UniRule"/>
</dbReference>
<name>D5BMH7_PUNMI</name>
<proteinExistence type="inferred from homology"/>
<reference evidence="4 5" key="1">
    <citation type="journal article" date="2010" name="J. Bacteriol.">
        <title>Complete genome sequence of "Candidatus Puniceispirillum marinum" IMCC1322, a representative of the SAR116 clade in the Alphaproteobacteria.</title>
        <authorList>
            <person name="Oh H.M."/>
            <person name="Kwon K.K."/>
            <person name="Kang I."/>
            <person name="Kang S.G."/>
            <person name="Lee J.H."/>
            <person name="Kim S.J."/>
            <person name="Cho J.C."/>
        </authorList>
    </citation>
    <scope>NUCLEOTIDE SEQUENCE [LARGE SCALE GENOMIC DNA]</scope>
    <source>
        <strain evidence="4 5">IMCC1322</strain>
    </source>
</reference>
<feature type="transmembrane region" description="Helical" evidence="3">
    <location>
        <begin position="135"/>
        <end position="154"/>
    </location>
</feature>
<dbReference type="eggNOG" id="COG1268">
    <property type="taxonomic scope" value="Bacteria"/>
</dbReference>
<evidence type="ECO:0000313" key="5">
    <source>
        <dbReference type="Proteomes" id="UP000007460"/>
    </source>
</evidence>
<dbReference type="GO" id="GO:0005886">
    <property type="term" value="C:plasma membrane"/>
    <property type="evidence" value="ECO:0007669"/>
    <property type="project" value="UniProtKB-SubCell"/>
</dbReference>
<dbReference type="Pfam" id="PF02632">
    <property type="entry name" value="BioY"/>
    <property type="match status" value="1"/>
</dbReference>
<gene>
    <name evidence="4" type="ordered locus">SAR116_1777</name>
</gene>
<accession>D5BMH7</accession>
<evidence type="ECO:0000313" key="4">
    <source>
        <dbReference type="EMBL" id="ADE40020.1"/>
    </source>
</evidence>
<dbReference type="PANTHER" id="PTHR34295:SF1">
    <property type="entry name" value="BIOTIN TRANSPORTER BIOY"/>
    <property type="match status" value="1"/>
</dbReference>
<keyword evidence="4" id="KW-0808">Transferase</keyword>
<comment type="subcellular location">
    <subcellularLocation>
        <location evidence="2">Cell membrane</location>
        <topology evidence="2">Multi-pass membrane protein</topology>
    </subcellularLocation>
</comment>
<dbReference type="Proteomes" id="UP000007460">
    <property type="component" value="Chromosome"/>
</dbReference>
<keyword evidence="2" id="KW-0813">Transport</keyword>
<dbReference type="PANTHER" id="PTHR34295">
    <property type="entry name" value="BIOTIN TRANSPORTER BIOY"/>
    <property type="match status" value="1"/>
</dbReference>
<feature type="transmembrane region" description="Helical" evidence="3">
    <location>
        <begin position="56"/>
        <end position="79"/>
    </location>
</feature>
<dbReference type="Gene3D" id="1.10.1760.20">
    <property type="match status" value="1"/>
</dbReference>
<protein>
    <recommendedName>
        <fullName evidence="2">Biotin transporter</fullName>
    </recommendedName>
</protein>
<dbReference type="GO" id="GO:0016740">
    <property type="term" value="F:transferase activity"/>
    <property type="evidence" value="ECO:0007669"/>
    <property type="project" value="UniProtKB-KW"/>
</dbReference>
<comment type="similarity">
    <text evidence="1 2">Belongs to the BioY family.</text>
</comment>
<keyword evidence="3" id="KW-1133">Transmembrane helix</keyword>
<keyword evidence="2 3" id="KW-0472">Membrane</keyword>
<evidence type="ECO:0000256" key="3">
    <source>
        <dbReference type="SAM" id="Phobius"/>
    </source>
</evidence>
<keyword evidence="5" id="KW-1185">Reference proteome</keyword>
<dbReference type="OrthoDB" id="9803495at2"/>
<dbReference type="AlphaFoldDB" id="D5BMH7"/>
<organism evidence="4 5">
    <name type="scientific">Puniceispirillum marinum (strain IMCC1322)</name>
    <dbReference type="NCBI Taxonomy" id="488538"/>
    <lineage>
        <taxon>Bacteria</taxon>
        <taxon>Pseudomonadati</taxon>
        <taxon>Pseudomonadota</taxon>
        <taxon>Alphaproteobacteria</taxon>
        <taxon>Candidatus Puniceispirillales</taxon>
        <taxon>Candidatus Puniceispirillaceae</taxon>
        <taxon>Candidatus Puniceispirillum</taxon>
    </lineage>
</organism>
<dbReference type="PIRSF" id="PIRSF016661">
    <property type="entry name" value="BioY"/>
    <property type="match status" value="1"/>
</dbReference>
<sequence>MVANVTSYPTLFEAIWPKTNSWGAKVTVALVGSLALWMSAKIQVPFYPVPLTLQTMLVLALGAALGWRLAGLTICFYLLEGAVGLPVFAGTPERGIGLLYMAGPTGGFLIGFLAAAMMVGYLAQRGWDRHILSMTLAMLIGNIIIYGFGLIWLGNSLGWDKPILAWGFYPFIIGDCAKIVIAAIGLPLIWRMMGRTYSR</sequence>
<feature type="transmembrane region" description="Helical" evidence="3">
    <location>
        <begin position="22"/>
        <end position="44"/>
    </location>
</feature>
<dbReference type="EMBL" id="CP001751">
    <property type="protein sequence ID" value="ADE40020.1"/>
    <property type="molecule type" value="Genomic_DNA"/>
</dbReference>